<gene>
    <name evidence="2" type="ORF">DB31_0564</name>
</gene>
<keyword evidence="1" id="KW-0812">Transmembrane</keyword>
<keyword evidence="3" id="KW-1185">Reference proteome</keyword>
<proteinExistence type="predicted"/>
<feature type="transmembrane region" description="Helical" evidence="1">
    <location>
        <begin position="67"/>
        <end position="100"/>
    </location>
</feature>
<reference evidence="2 3" key="1">
    <citation type="submission" date="2014-04" db="EMBL/GenBank/DDBJ databases">
        <title>Genome assembly of Hyalangium minutum DSM 14724.</title>
        <authorList>
            <person name="Sharma G."/>
            <person name="Subramanian S."/>
        </authorList>
    </citation>
    <scope>NUCLEOTIDE SEQUENCE [LARGE SCALE GENOMIC DNA]</scope>
    <source>
        <strain evidence="2 3">DSM 14724</strain>
    </source>
</reference>
<accession>A0A085WX89</accession>
<feature type="transmembrane region" description="Helical" evidence="1">
    <location>
        <begin position="206"/>
        <end position="230"/>
    </location>
</feature>
<dbReference type="OrthoDB" id="9786218at2"/>
<name>A0A085WX89_9BACT</name>
<dbReference type="Proteomes" id="UP000028725">
    <property type="component" value="Unassembled WGS sequence"/>
</dbReference>
<comment type="caution">
    <text evidence="2">The sequence shown here is derived from an EMBL/GenBank/DDBJ whole genome shotgun (WGS) entry which is preliminary data.</text>
</comment>
<evidence type="ECO:0000256" key="1">
    <source>
        <dbReference type="SAM" id="Phobius"/>
    </source>
</evidence>
<keyword evidence="1" id="KW-0472">Membrane</keyword>
<protein>
    <recommendedName>
        <fullName evidence="4">Glycosyltransferase RgtA/B/C/D-like domain-containing protein</fullName>
    </recommendedName>
</protein>
<dbReference type="AlphaFoldDB" id="A0A085WX89"/>
<keyword evidence="1" id="KW-1133">Transmembrane helix</keyword>
<feature type="transmembrane region" description="Helical" evidence="1">
    <location>
        <begin position="250"/>
        <end position="270"/>
    </location>
</feature>
<dbReference type="EMBL" id="JMCB01000001">
    <property type="protein sequence ID" value="KFE72302.1"/>
    <property type="molecule type" value="Genomic_DNA"/>
</dbReference>
<sequence length="495" mass="54503">MNRRALLLPGPAALLALYFGVKLGVSPLKHYDLFFHLAGGRYVLEHGFNRVDPFSVTGTSGWVPHEWGFGVLAVLLTKVLGAAGPALLTASLVAANLMVLWAAFGRAAPRRGLLALGALSLVLIVQAYTWSQERPFHVGHLLFALTVLGALAWRARNDRVLWFAPLMGVAWANLHGSWLLGPVFLGTTAVGHALDVPEQRPRAYRAIAASIVMFLVAAVSPSGPSIWLYPLHHSVLKSTQNINEWVPLDLAMGWSWAYLLLLGIAIFCVGQAPVRRVAILLPAVGLGIAALKVQRHAPFASVLVALALLEHSLSGRTYAWPEFLRRPVRALDERFARWSASAQGAIWPALALLLLAGVSWQRPVPVEQGVMRSRFPMACFEALRKLPPGKVLNRFIIGGAVSYFAGPDYKVFIDSRNDPFPQPIHDAYTHLVWGEPGWEESLAQYDPDYLLWDLENPGNILLDQLQVRGGWREEAREGNYVLWVRNRSSASSSSR</sequence>
<feature type="transmembrane region" description="Helical" evidence="1">
    <location>
        <begin position="136"/>
        <end position="153"/>
    </location>
</feature>
<feature type="transmembrane region" description="Helical" evidence="1">
    <location>
        <begin position="277"/>
        <end position="293"/>
    </location>
</feature>
<evidence type="ECO:0000313" key="3">
    <source>
        <dbReference type="Proteomes" id="UP000028725"/>
    </source>
</evidence>
<dbReference type="STRING" id="394096.DB31_0564"/>
<evidence type="ECO:0000313" key="2">
    <source>
        <dbReference type="EMBL" id="KFE72302.1"/>
    </source>
</evidence>
<evidence type="ECO:0008006" key="4">
    <source>
        <dbReference type="Google" id="ProtNLM"/>
    </source>
</evidence>
<dbReference type="RefSeq" id="WP_044181453.1">
    <property type="nucleotide sequence ID" value="NZ_JMCB01000001.1"/>
</dbReference>
<organism evidence="2 3">
    <name type="scientific">Hyalangium minutum</name>
    <dbReference type="NCBI Taxonomy" id="394096"/>
    <lineage>
        <taxon>Bacteria</taxon>
        <taxon>Pseudomonadati</taxon>
        <taxon>Myxococcota</taxon>
        <taxon>Myxococcia</taxon>
        <taxon>Myxococcales</taxon>
        <taxon>Cystobacterineae</taxon>
        <taxon>Archangiaceae</taxon>
        <taxon>Hyalangium</taxon>
    </lineage>
</organism>
<feature type="transmembrane region" description="Helical" evidence="1">
    <location>
        <begin position="112"/>
        <end position="130"/>
    </location>
</feature>